<protein>
    <submittedName>
        <fullName evidence="1">Beta-galactosidase</fullName>
    </submittedName>
</protein>
<name>A0A1G5GFE6_9FIRM</name>
<sequence length="64" mass="7531">MRSVYKINDNWTFIRDDKAPEIVNMPHCYNALDGQDGSKMFRGVVTYERNIEIKEDDLNCTVFL</sequence>
<dbReference type="EMBL" id="FMUR01000020">
    <property type="protein sequence ID" value="SCY50265.1"/>
    <property type="molecule type" value="Genomic_DNA"/>
</dbReference>
<proteinExistence type="predicted"/>
<dbReference type="SUPFAM" id="SSF49785">
    <property type="entry name" value="Galactose-binding domain-like"/>
    <property type="match status" value="1"/>
</dbReference>
<dbReference type="InterPro" id="IPR008979">
    <property type="entry name" value="Galactose-bd-like_sf"/>
</dbReference>
<dbReference type="Proteomes" id="UP000183047">
    <property type="component" value="Unassembled WGS sequence"/>
</dbReference>
<gene>
    <name evidence="1" type="ORF">SAMN02910451_02859</name>
</gene>
<evidence type="ECO:0000313" key="2">
    <source>
        <dbReference type="Proteomes" id="UP000183047"/>
    </source>
</evidence>
<evidence type="ECO:0000313" key="1">
    <source>
        <dbReference type="EMBL" id="SCY50265.1"/>
    </source>
</evidence>
<organism evidence="1 2">
    <name type="scientific">Butyrivibrio hungatei</name>
    <dbReference type="NCBI Taxonomy" id="185008"/>
    <lineage>
        <taxon>Bacteria</taxon>
        <taxon>Bacillati</taxon>
        <taxon>Bacillota</taxon>
        <taxon>Clostridia</taxon>
        <taxon>Lachnospirales</taxon>
        <taxon>Lachnospiraceae</taxon>
        <taxon>Butyrivibrio</taxon>
    </lineage>
</organism>
<dbReference type="Gene3D" id="2.60.120.260">
    <property type="entry name" value="Galactose-binding domain-like"/>
    <property type="match status" value="1"/>
</dbReference>
<accession>A0A1G5GFE6</accession>
<reference evidence="2" key="1">
    <citation type="submission" date="2016-10" db="EMBL/GenBank/DDBJ databases">
        <authorList>
            <person name="Varghese N."/>
            <person name="Submissions S."/>
        </authorList>
    </citation>
    <scope>NUCLEOTIDE SEQUENCE [LARGE SCALE GENOMIC DNA]</scope>
    <source>
        <strain evidence="2">XBD2006</strain>
    </source>
</reference>
<dbReference type="AlphaFoldDB" id="A0A1G5GFE6"/>
<keyword evidence="2" id="KW-1185">Reference proteome</keyword>